<dbReference type="SUPFAM" id="SSF49464">
    <property type="entry name" value="Carboxypeptidase regulatory domain-like"/>
    <property type="match status" value="1"/>
</dbReference>
<sequence>MNYKLLLKRIFMCSFYGLSIQMILCASLLASGITMGQKVQSVKEIKVSIDFEDKNIISAFNKIEEETGFTFVYLKNEIDKKLKLNGHYQSISLYDLLSSLSRETGLRFHRVNSNINVKRITNARQSIIIEEKTITGKVTDENGNAVPGVNVLVKDTNIGTVTDVNGNFSLNVPDDAAVLVFSYVGYLKDEIEIGDKTIIDVSLSPDISTLSEIVVVGYGVQNKATLAGSVATVDASTFESRPVTNAVSALQGTVPGLIVTQTSSQPGNEGLGLQLRGLSSINGGNSPLILIDGIQSSFATLNPDDIESISVVKDGAAAIYGNQAANGVVLITTKKGDKNTGPVVNYNFTYGRNTPSYTAEKFTTREYMEVVNQGFVNDGAAPLYGDIFFDAIGTDQALNFNQTRLGGAEREDSWLVFNQSHNQLVDEIFETGIRQNHNLSISGGGQNSTYRLSLGYLNEDGVINTAFDGFERYNVRLNNTFDLTDKLTLTTQNVLEIGDRSTSTELFTALGRIPLNWTLAPVRRTDGEFYTFRGFVNSLDLLAQGGEAKRNTTRLISNAKLEYNIIDDLTATANIGVNRNTIRGRNEVPTIRLINEWTIDDTPGTRTQGNTNPNRLIETDETETYANFSGYLTYNKTIADVHNLALTGGFSHEQRRDNFISAEARNFPTNDLFSLAIGDVDEERVAASGFAWTLRSLFGRVNYSFNDKYIAEANIRYDGSSRFTPDKRWGLFTGYLVAWRASEESFIRDLNIFNNLKLRASYGETGNQEGIGFYDYLSLVNSGGGIIFGSPSGGTFGIQTENQTYSEAGAVSLERTWETVATTNFGIDIGVFDTKLNLSIDYFIKRNKDLLVGVDVPTVLGIGAPALNKGEMETKGWEILVNWQDNIGDFNYHITGTLFNDKNKLISLEGSEGVKGQGVNNRLIGYSVGTYFGWQFDGIIQNQDELDAYTSAISAGLPGAIGIGDVRYKDVDGNGELSALGNPANGDTGDLVELGNIRPQYSFSLDLGGDYKGFDFRILFQGVGKRTLFRGGQFSAPILGGQWFFQGARFFYGKTWTPENTGAKFPELSVNAGVNNYNYRPSINNKVNAAYARLKNFQIGYTLPSELMSRIHISKMRVFLSGENLFEIQSKLSRDLNFDPEAGTGSIAYPFVRTYSIGAQVTF</sequence>
<comment type="caution">
    <text evidence="10">The sequence shown here is derived from an EMBL/GenBank/DDBJ whole genome shotgun (WGS) entry which is preliminary data.</text>
</comment>
<name>A0ABT8KW06_9BACT</name>
<dbReference type="SUPFAM" id="SSF56935">
    <property type="entry name" value="Porins"/>
    <property type="match status" value="1"/>
</dbReference>
<keyword evidence="5" id="KW-0732">Signal</keyword>
<comment type="similarity">
    <text evidence="8">Belongs to the TonB-dependent receptor family.</text>
</comment>
<organism evidence="10 11">
    <name type="scientific">Splendidivirga corallicola</name>
    <dbReference type="NCBI Taxonomy" id="3051826"/>
    <lineage>
        <taxon>Bacteria</taxon>
        <taxon>Pseudomonadati</taxon>
        <taxon>Bacteroidota</taxon>
        <taxon>Cytophagia</taxon>
        <taxon>Cytophagales</taxon>
        <taxon>Splendidivirgaceae</taxon>
        <taxon>Splendidivirga</taxon>
    </lineage>
</organism>
<dbReference type="InterPro" id="IPR036942">
    <property type="entry name" value="Beta-barrel_TonB_sf"/>
</dbReference>
<evidence type="ECO:0000256" key="7">
    <source>
        <dbReference type="ARBA" id="ARBA00023237"/>
    </source>
</evidence>
<keyword evidence="10" id="KW-0675">Receptor</keyword>
<evidence type="ECO:0000259" key="9">
    <source>
        <dbReference type="Pfam" id="PF07715"/>
    </source>
</evidence>
<dbReference type="InterPro" id="IPR008969">
    <property type="entry name" value="CarboxyPept-like_regulatory"/>
</dbReference>
<dbReference type="Gene3D" id="2.170.130.10">
    <property type="entry name" value="TonB-dependent receptor, plug domain"/>
    <property type="match status" value="1"/>
</dbReference>
<evidence type="ECO:0000256" key="8">
    <source>
        <dbReference type="PROSITE-ProRule" id="PRU01360"/>
    </source>
</evidence>
<keyword evidence="3 8" id="KW-1134">Transmembrane beta strand</keyword>
<dbReference type="InterPro" id="IPR023996">
    <property type="entry name" value="TonB-dep_OMP_SusC/RagA"/>
</dbReference>
<reference evidence="10" key="1">
    <citation type="submission" date="2023-06" db="EMBL/GenBank/DDBJ databases">
        <title>Genomic of Parafulvivirga corallium.</title>
        <authorList>
            <person name="Wang G."/>
        </authorList>
    </citation>
    <scope>NUCLEOTIDE SEQUENCE</scope>
    <source>
        <strain evidence="10">BMA10</strain>
    </source>
</reference>
<keyword evidence="6 8" id="KW-0472">Membrane</keyword>
<dbReference type="PANTHER" id="PTHR30069:SF29">
    <property type="entry name" value="HEMOGLOBIN AND HEMOGLOBIN-HAPTOGLOBIN-BINDING PROTEIN 1-RELATED"/>
    <property type="match status" value="1"/>
</dbReference>
<dbReference type="InterPro" id="IPR012910">
    <property type="entry name" value="Plug_dom"/>
</dbReference>
<evidence type="ECO:0000313" key="11">
    <source>
        <dbReference type="Proteomes" id="UP001172082"/>
    </source>
</evidence>
<protein>
    <submittedName>
        <fullName evidence="10">TonB-dependent receptor</fullName>
    </submittedName>
</protein>
<feature type="domain" description="TonB-dependent receptor plug" evidence="9">
    <location>
        <begin position="224"/>
        <end position="328"/>
    </location>
</feature>
<evidence type="ECO:0000256" key="4">
    <source>
        <dbReference type="ARBA" id="ARBA00022692"/>
    </source>
</evidence>
<dbReference type="RefSeq" id="WP_346754368.1">
    <property type="nucleotide sequence ID" value="NZ_JAUJEA010000011.1"/>
</dbReference>
<dbReference type="InterPro" id="IPR023997">
    <property type="entry name" value="TonB-dep_OMP_SusC/RagA_CS"/>
</dbReference>
<evidence type="ECO:0000256" key="6">
    <source>
        <dbReference type="ARBA" id="ARBA00023136"/>
    </source>
</evidence>
<dbReference type="Pfam" id="PF07715">
    <property type="entry name" value="Plug"/>
    <property type="match status" value="1"/>
</dbReference>
<keyword evidence="7 8" id="KW-0998">Cell outer membrane</keyword>
<keyword evidence="4 8" id="KW-0812">Transmembrane</keyword>
<evidence type="ECO:0000256" key="1">
    <source>
        <dbReference type="ARBA" id="ARBA00004571"/>
    </source>
</evidence>
<gene>
    <name evidence="10" type="ORF">QQ008_23330</name>
</gene>
<dbReference type="Pfam" id="PF13715">
    <property type="entry name" value="CarbopepD_reg_2"/>
    <property type="match status" value="1"/>
</dbReference>
<proteinExistence type="inferred from homology"/>
<dbReference type="NCBIfam" id="TIGR04057">
    <property type="entry name" value="SusC_RagA_signa"/>
    <property type="match status" value="1"/>
</dbReference>
<accession>A0ABT8KW06</accession>
<dbReference type="InterPro" id="IPR037066">
    <property type="entry name" value="Plug_dom_sf"/>
</dbReference>
<dbReference type="Gene3D" id="2.60.40.1120">
    <property type="entry name" value="Carboxypeptidase-like, regulatory domain"/>
    <property type="match status" value="1"/>
</dbReference>
<evidence type="ECO:0000313" key="10">
    <source>
        <dbReference type="EMBL" id="MDN5204344.1"/>
    </source>
</evidence>
<dbReference type="PROSITE" id="PS52016">
    <property type="entry name" value="TONB_DEPENDENT_REC_3"/>
    <property type="match status" value="1"/>
</dbReference>
<evidence type="ECO:0000256" key="2">
    <source>
        <dbReference type="ARBA" id="ARBA00022448"/>
    </source>
</evidence>
<comment type="subcellular location">
    <subcellularLocation>
        <location evidence="1 8">Cell outer membrane</location>
        <topology evidence="1 8">Multi-pass membrane protein</topology>
    </subcellularLocation>
</comment>
<keyword evidence="11" id="KW-1185">Reference proteome</keyword>
<evidence type="ECO:0000256" key="3">
    <source>
        <dbReference type="ARBA" id="ARBA00022452"/>
    </source>
</evidence>
<dbReference type="InterPro" id="IPR039426">
    <property type="entry name" value="TonB-dep_rcpt-like"/>
</dbReference>
<keyword evidence="2 8" id="KW-0813">Transport</keyword>
<dbReference type="EMBL" id="JAUJEA010000011">
    <property type="protein sequence ID" value="MDN5204344.1"/>
    <property type="molecule type" value="Genomic_DNA"/>
</dbReference>
<dbReference type="Proteomes" id="UP001172082">
    <property type="component" value="Unassembled WGS sequence"/>
</dbReference>
<dbReference type="PANTHER" id="PTHR30069">
    <property type="entry name" value="TONB-DEPENDENT OUTER MEMBRANE RECEPTOR"/>
    <property type="match status" value="1"/>
</dbReference>
<evidence type="ECO:0000256" key="5">
    <source>
        <dbReference type="ARBA" id="ARBA00022729"/>
    </source>
</evidence>
<dbReference type="Gene3D" id="2.40.170.20">
    <property type="entry name" value="TonB-dependent receptor, beta-barrel domain"/>
    <property type="match status" value="1"/>
</dbReference>
<dbReference type="NCBIfam" id="TIGR04056">
    <property type="entry name" value="OMP_RagA_SusC"/>
    <property type="match status" value="1"/>
</dbReference>